<dbReference type="OMA" id="VHCHARA"/>
<accession>A0A1U8Q8M9</accession>
<dbReference type="SUPFAM" id="SSF50630">
    <property type="entry name" value="Acid proteases"/>
    <property type="match status" value="1"/>
</dbReference>
<keyword evidence="4" id="KW-1185">Reference proteome</keyword>
<dbReference type="OrthoDB" id="682049at2759"/>
<dbReference type="InterPro" id="IPR032799">
    <property type="entry name" value="TAXi_C"/>
</dbReference>
<feature type="active site" evidence="2">
    <location>
        <position position="305"/>
    </location>
</feature>
<dbReference type="PANTHER" id="PTHR13683:SF750">
    <property type="entry name" value="ASPARTYL PROTEASE AED1"/>
    <property type="match status" value="1"/>
</dbReference>
<dbReference type="InParanoid" id="A0A1U8Q8M9"/>
<dbReference type="InterPro" id="IPR032861">
    <property type="entry name" value="TAXi_N"/>
</dbReference>
<dbReference type="GO" id="GO:0004190">
    <property type="term" value="F:aspartic-type endopeptidase activity"/>
    <property type="evidence" value="ECO:0007669"/>
    <property type="project" value="InterPro"/>
</dbReference>
<dbReference type="KEGG" id="nnu:104604073"/>
<proteinExistence type="inferred from homology"/>
<dbReference type="Pfam" id="PF14543">
    <property type="entry name" value="TAXi_N"/>
    <property type="match status" value="1"/>
</dbReference>
<dbReference type="InterPro" id="IPR033121">
    <property type="entry name" value="PEPTIDASE_A1"/>
</dbReference>
<dbReference type="GeneID" id="104604073"/>
<sequence length="430" mass="46307">MVSEMSDFQWLISGSYHYGKLHLVHKNGPCSPQSKERKTTPSLEEILLQDELRVRSIQSRINKSGPLGLGDSKVTIPTKSGLSLGTRDFIVSIGLGTPKQDVLVVMDTGSDLTWVRCQPCIDCSAPIFDNSISSSYSSFACGSIECSQVRSSTQCTSASGCVYEIHYGDEDFSIGLFGQETLTLTPSDVFSGFRFGCGQNNNLSDNTSGILGLSPRQVSLVSQTANTFGRIFSYCLPSSESYTGFLAFGDQAGSTTSSTTVSYTELIIDSSNPDYYYVPLIGISVGGQRLPIDPSVFTTQGTIIDSGTVISRLPPTAYGALKSAFQQAVLMSNFPPAKPISHFDTCYDLSGYETVSVPPIVLHFRGGTDIKVDPLSGALIHLGNAHYCLAFLPNSSDEELVIVGNSQQRTFEVIYDLPAQRLGFAYGACS</sequence>
<dbReference type="FunFam" id="2.40.70.10:FF:000013">
    <property type="entry name" value="Aspartyl protease AED1"/>
    <property type="match status" value="1"/>
</dbReference>
<dbReference type="Pfam" id="PF14541">
    <property type="entry name" value="TAXi_C"/>
    <property type="match status" value="1"/>
</dbReference>
<dbReference type="PROSITE" id="PS51767">
    <property type="entry name" value="PEPTIDASE_A1"/>
    <property type="match status" value="1"/>
</dbReference>
<comment type="similarity">
    <text evidence="1">Belongs to the peptidase A1 family.</text>
</comment>
<protein>
    <submittedName>
        <fullName evidence="5">Aspartyl protease family protein At5g10770-like</fullName>
    </submittedName>
</protein>
<organism evidence="4 5">
    <name type="scientific">Nelumbo nucifera</name>
    <name type="common">Sacred lotus</name>
    <dbReference type="NCBI Taxonomy" id="4432"/>
    <lineage>
        <taxon>Eukaryota</taxon>
        <taxon>Viridiplantae</taxon>
        <taxon>Streptophyta</taxon>
        <taxon>Embryophyta</taxon>
        <taxon>Tracheophyta</taxon>
        <taxon>Spermatophyta</taxon>
        <taxon>Magnoliopsida</taxon>
        <taxon>Proteales</taxon>
        <taxon>Nelumbonaceae</taxon>
        <taxon>Nelumbo</taxon>
    </lineage>
</organism>
<dbReference type="GO" id="GO:0006508">
    <property type="term" value="P:proteolysis"/>
    <property type="evidence" value="ECO:0007669"/>
    <property type="project" value="InterPro"/>
</dbReference>
<gene>
    <name evidence="5" type="primary">LOC104604073</name>
</gene>
<dbReference type="Gene3D" id="2.40.70.10">
    <property type="entry name" value="Acid Proteases"/>
    <property type="match status" value="2"/>
</dbReference>
<dbReference type="PRINTS" id="PR00792">
    <property type="entry name" value="PEPSIN"/>
</dbReference>
<dbReference type="AlphaFoldDB" id="A0A1U8Q8M9"/>
<evidence type="ECO:0000259" key="3">
    <source>
        <dbReference type="PROSITE" id="PS51767"/>
    </source>
</evidence>
<evidence type="ECO:0000313" key="5">
    <source>
        <dbReference type="RefSeq" id="XP_019054401.1"/>
    </source>
</evidence>
<reference evidence="5" key="1">
    <citation type="submission" date="2025-08" db="UniProtKB">
        <authorList>
            <consortium name="RefSeq"/>
        </authorList>
    </citation>
    <scope>IDENTIFICATION</scope>
</reference>
<dbReference type="InterPro" id="IPR021109">
    <property type="entry name" value="Peptidase_aspartic_dom_sf"/>
</dbReference>
<dbReference type="eggNOG" id="KOG1339">
    <property type="taxonomic scope" value="Eukaryota"/>
</dbReference>
<feature type="domain" description="Peptidase A1" evidence="3">
    <location>
        <begin position="89"/>
        <end position="425"/>
    </location>
</feature>
<dbReference type="RefSeq" id="XP_019054401.1">
    <property type="nucleotide sequence ID" value="XM_019198856.1"/>
</dbReference>
<evidence type="ECO:0000256" key="2">
    <source>
        <dbReference type="PIRSR" id="PIRSR601461-1"/>
    </source>
</evidence>
<dbReference type="Proteomes" id="UP000189703">
    <property type="component" value="Unplaced"/>
</dbReference>
<evidence type="ECO:0000256" key="1">
    <source>
        <dbReference type="ARBA" id="ARBA00007447"/>
    </source>
</evidence>
<evidence type="ECO:0000313" key="4">
    <source>
        <dbReference type="Proteomes" id="UP000189703"/>
    </source>
</evidence>
<feature type="active site" evidence="2">
    <location>
        <position position="107"/>
    </location>
</feature>
<dbReference type="PANTHER" id="PTHR13683">
    <property type="entry name" value="ASPARTYL PROTEASES"/>
    <property type="match status" value="1"/>
</dbReference>
<name>A0A1U8Q8M9_NELNU</name>
<dbReference type="InterPro" id="IPR001461">
    <property type="entry name" value="Aspartic_peptidase_A1"/>
</dbReference>